<dbReference type="AlphaFoldDB" id="M5U1L7"/>
<keyword evidence="3" id="KW-0418">Kinase</keyword>
<dbReference type="Gene3D" id="2.40.128.630">
    <property type="match status" value="1"/>
</dbReference>
<evidence type="ECO:0000313" key="3">
    <source>
        <dbReference type="EMBL" id="EMI51736.1"/>
    </source>
</evidence>
<evidence type="ECO:0000256" key="1">
    <source>
        <dbReference type="SAM" id="Phobius"/>
    </source>
</evidence>
<gene>
    <name evidence="3" type="ORF">RSSM_06819</name>
</gene>
<dbReference type="SUPFAM" id="SSF50998">
    <property type="entry name" value="Quinoprotein alcohol dehydrogenase-like"/>
    <property type="match status" value="2"/>
</dbReference>
<protein>
    <submittedName>
        <fullName evidence="3">Serine/threonine protein kinase related protein-like protein</fullName>
    </submittedName>
</protein>
<keyword evidence="1" id="KW-0472">Membrane</keyword>
<dbReference type="RefSeq" id="WP_008689479.1">
    <property type="nucleotide sequence ID" value="NZ_ANOH01000488.1"/>
</dbReference>
<organism evidence="3 4">
    <name type="scientific">Rhodopirellula sallentina SM41</name>
    <dbReference type="NCBI Taxonomy" id="1263870"/>
    <lineage>
        <taxon>Bacteria</taxon>
        <taxon>Pseudomonadati</taxon>
        <taxon>Planctomycetota</taxon>
        <taxon>Planctomycetia</taxon>
        <taxon>Pirellulales</taxon>
        <taxon>Pirellulaceae</taxon>
        <taxon>Rhodopirellula</taxon>
    </lineage>
</organism>
<dbReference type="Proteomes" id="UP000011885">
    <property type="component" value="Unassembled WGS sequence"/>
</dbReference>
<accession>M5U1L7</accession>
<dbReference type="PANTHER" id="PTHR34512">
    <property type="entry name" value="CELL SURFACE PROTEIN"/>
    <property type="match status" value="1"/>
</dbReference>
<dbReference type="Pfam" id="PF13360">
    <property type="entry name" value="PQQ_2"/>
    <property type="match status" value="2"/>
</dbReference>
<keyword evidence="3" id="KW-0723">Serine/threonine-protein kinase</keyword>
<keyword evidence="1" id="KW-1133">Transmembrane helix</keyword>
<dbReference type="Gene3D" id="2.130.10.10">
    <property type="entry name" value="YVTN repeat-like/Quinoprotein amine dehydrogenase"/>
    <property type="match status" value="2"/>
</dbReference>
<dbReference type="PATRIC" id="fig|1263870.3.peg.7232"/>
<feature type="transmembrane region" description="Helical" evidence="1">
    <location>
        <begin position="139"/>
        <end position="165"/>
    </location>
</feature>
<proteinExistence type="predicted"/>
<feature type="domain" description="Pyrrolo-quinoline quinone repeat" evidence="2">
    <location>
        <begin position="541"/>
        <end position="625"/>
    </location>
</feature>
<dbReference type="EMBL" id="ANOH01000488">
    <property type="protein sequence ID" value="EMI51736.1"/>
    <property type="molecule type" value="Genomic_DNA"/>
</dbReference>
<name>M5U1L7_9BACT</name>
<comment type="caution">
    <text evidence="3">The sequence shown here is derived from an EMBL/GenBank/DDBJ whole genome shotgun (WGS) entry which is preliminary data.</text>
</comment>
<dbReference type="InterPro" id="IPR011047">
    <property type="entry name" value="Quinoprotein_ADH-like_sf"/>
</dbReference>
<dbReference type="GO" id="GO:0004674">
    <property type="term" value="F:protein serine/threonine kinase activity"/>
    <property type="evidence" value="ECO:0007669"/>
    <property type="project" value="UniProtKB-KW"/>
</dbReference>
<keyword evidence="3" id="KW-0808">Transferase</keyword>
<feature type="transmembrane region" description="Helical" evidence="1">
    <location>
        <begin position="21"/>
        <end position="43"/>
    </location>
</feature>
<feature type="transmembrane region" description="Helical" evidence="1">
    <location>
        <begin position="94"/>
        <end position="118"/>
    </location>
</feature>
<feature type="domain" description="Pyrrolo-quinoline quinone repeat" evidence="2">
    <location>
        <begin position="342"/>
        <end position="489"/>
    </location>
</feature>
<dbReference type="PANTHER" id="PTHR34512:SF30">
    <property type="entry name" value="OUTER MEMBRANE PROTEIN ASSEMBLY FACTOR BAMB"/>
    <property type="match status" value="1"/>
</dbReference>
<dbReference type="InterPro" id="IPR002372">
    <property type="entry name" value="PQQ_rpt_dom"/>
</dbReference>
<reference evidence="3 4" key="1">
    <citation type="journal article" date="2013" name="Mar. Genomics">
        <title>Expression of sulfatases in Rhodopirellula baltica and the diversity of sulfatases in the genus Rhodopirellula.</title>
        <authorList>
            <person name="Wegner C.E."/>
            <person name="Richter-Heitmann T."/>
            <person name="Klindworth A."/>
            <person name="Klockow C."/>
            <person name="Richter M."/>
            <person name="Achstetter T."/>
            <person name="Glockner F.O."/>
            <person name="Harder J."/>
        </authorList>
    </citation>
    <scope>NUCLEOTIDE SEQUENCE [LARGE SCALE GENOMIC DNA]</scope>
    <source>
        <strain evidence="3 4">SM41</strain>
    </source>
</reference>
<keyword evidence="4" id="KW-1185">Reference proteome</keyword>
<evidence type="ECO:0000259" key="2">
    <source>
        <dbReference type="Pfam" id="PF13360"/>
    </source>
</evidence>
<dbReference type="InterPro" id="IPR015943">
    <property type="entry name" value="WD40/YVTN_repeat-like_dom_sf"/>
</dbReference>
<keyword evidence="1" id="KW-0812">Transmembrane</keyword>
<sequence length="631" mass="68317">MSRPLQPMWESLMRDERAWRRIAIIAGALSVLIVTVMLVSFFARETDPSLNGTFAELKQSLQDTRGNVERHGAIANQIRVLDVELRKEYFDRRAFMTVASWLLLASVFVAVASAKMVATIDRRAPILGEMVSDGGDPDATISVQSISAVGGFALGVLLFSGWLIVSARSVLPSNANQLAALFPEPESIVAMSTGTNSQETLTEAASDVEQTDRAAIEEDLLPTSQAKPLPTLQTRLKNWTRFRGTDGSGVGLNASIPEAWDVESEKGILWKSPMELPGSNSPIVWEDRVFLCGATAERRTVCSFDARSGDLVWQTDVPLPAPELDDGEPVEMEVNDDTGFAAPTMTTDGVRVYAMFAHGDVVAVSFDGEIAWRREFGFPNNPYGHASSLVAEGDVVLVQLDQGSEDEPESQLIALAGATGETVWETKRDVPASWSTPLVVEYEGERQVITCANPWVIAYRASDGEELWRCDALYQDVGPSPVAADGIVYVCNEVPGGAAIRLGGSGDVTETHVDWIVDFGAPDTTSPLLVDNMILMLASFGTLTSYDIVEAGDPLWEVDFDDGFKASPTRIGEHVLLIGESGLCWLVTATKEGCETVWEADFGERVSASPAVLGERIYVRGDNHLFCIGGS</sequence>
<evidence type="ECO:0000313" key="4">
    <source>
        <dbReference type="Proteomes" id="UP000011885"/>
    </source>
</evidence>